<dbReference type="KEGG" id="tcb:TCARB_0708"/>
<sequence>MGASEEELLVEVLSERFGEHIDPASEVEMHLRLSEKELMEAEELLRKGDYLQASEKAWGAAAQMVKAVAAREGRTIRSHGELQREVARIVKETGDEELRRLWQSAGMLHQNFYENWLPQEMVEGNIRDVKRFIEKLRQLLNY</sequence>
<name>A0A3G1A4Y0_9CREN</name>
<dbReference type="PANTHER" id="PTHR34237">
    <property type="entry name" value="PAREP8-RELATED"/>
    <property type="match status" value="1"/>
</dbReference>
<reference evidence="2" key="1">
    <citation type="book" date="2010" name="EXTREMOPHILES" publisher="0:0-0">
        <title>Complete genome sequences of ten hyperthermophilic archaea reveal their metabolic capabilities and possible ecological roles.</title>
        <editorList>
            <person name="?"/>
        </editorList>
        <authorList>
            <person name="Ravin N.V."/>
            <person name="Mardanov A.V."/>
            <person name="Bonch-Osmolovskaya E.A."/>
            <person name="Skryabin K.G."/>
        </authorList>
    </citation>
    <scope>NUCLEOTIDE SEQUENCE [LARGE SCALE GENOMIC DNA]</scope>
    <source>
        <strain evidence="2">1505</strain>
    </source>
</reference>
<protein>
    <submittedName>
        <fullName evidence="1">PaREP1/PaREP8 domain-contain protein</fullName>
    </submittedName>
</protein>
<dbReference type="AlphaFoldDB" id="A0A3G1A4Y0"/>
<dbReference type="InterPro" id="IPR010268">
    <property type="entry name" value="PaREP1"/>
</dbReference>
<evidence type="ECO:0000313" key="2">
    <source>
        <dbReference type="Proteomes" id="UP000266720"/>
    </source>
</evidence>
<proteinExistence type="predicted"/>
<organism evidence="1 2">
    <name type="scientific">Thermofilum adornatum 1505</name>
    <dbReference type="NCBI Taxonomy" id="697581"/>
    <lineage>
        <taxon>Archaea</taxon>
        <taxon>Thermoproteota</taxon>
        <taxon>Thermoprotei</taxon>
        <taxon>Thermofilales</taxon>
        <taxon>Thermofilaceae</taxon>
        <taxon>Thermofilum</taxon>
    </lineage>
</organism>
<evidence type="ECO:0000313" key="1">
    <source>
        <dbReference type="EMBL" id="AJB41762.1"/>
    </source>
</evidence>
<dbReference type="RefSeq" id="WP_020963272.1">
    <property type="nucleotide sequence ID" value="NZ_CP007493.1"/>
</dbReference>
<gene>
    <name evidence="1" type="ORF">TCARB_0708</name>
</gene>
<accession>A0A3G1A4Y0</accession>
<dbReference type="Gene3D" id="1.20.120.330">
    <property type="entry name" value="Nucleotidyltransferases domain 2"/>
    <property type="match status" value="1"/>
</dbReference>
<dbReference type="EMBL" id="CP007493">
    <property type="protein sequence ID" value="AJB41762.1"/>
    <property type="molecule type" value="Genomic_DNA"/>
</dbReference>
<dbReference type="PANTHER" id="PTHR34237:SF1">
    <property type="entry name" value="PAREP8"/>
    <property type="match status" value="1"/>
</dbReference>
<dbReference type="Proteomes" id="UP000266720">
    <property type="component" value="Chromosome"/>
</dbReference>
<dbReference type="Pfam" id="PF05942">
    <property type="entry name" value="PaREP1"/>
    <property type="match status" value="1"/>
</dbReference>
<dbReference type="GeneID" id="16574271"/>